<proteinExistence type="predicted"/>
<evidence type="ECO:0000313" key="4">
    <source>
        <dbReference type="Proteomes" id="UP000216004"/>
    </source>
</evidence>
<dbReference type="Proteomes" id="UP000216004">
    <property type="component" value="Unassembled WGS sequence"/>
</dbReference>
<dbReference type="AlphaFoldDB" id="A0A261EVD4"/>
<gene>
    <name evidence="3" type="ORF">BOCO_0020</name>
</gene>
<dbReference type="RefSeq" id="WP_094722089.1">
    <property type="nucleotide sequence ID" value="NZ_MWWS01000002.1"/>
</dbReference>
<sequence length="327" mass="36716">MTKYRKQSLLLILIAIGFTLTVTLIITIINLNTHHQQSQATSTTTTHTSTTPLNKQELINIAYTFEHASRDWGINPTTITQYSQQDTSTLLQAIRTPTKLNNNQLTNISVITPPTDAGPNAPSTYCTNNITNPCQDYPTQLDYQRATHWTLGAHIVPDSLQATIVNNNQVKVTGKIQIIVWSSNRNAAQRVTSDHTHWWAFTPFITSTQFQDELTINSEHKVSKRTGTINRWFFDPWYSPWTDNAADWVTSYGDHLTPNIPIKGTPAPLADLNPSPGEQQIQNLTTTTGPLWDALPQGNTIPINPGEQQPKQLDPDQDLQNRKTKQQ</sequence>
<name>A0A261EVD4_9BIFI</name>
<keyword evidence="2" id="KW-1133">Transmembrane helix</keyword>
<accession>A0A261EVD4</accession>
<evidence type="ECO:0000256" key="1">
    <source>
        <dbReference type="SAM" id="MobiDB-lite"/>
    </source>
</evidence>
<feature type="region of interest" description="Disordered" evidence="1">
    <location>
        <begin position="288"/>
        <end position="327"/>
    </location>
</feature>
<feature type="transmembrane region" description="Helical" evidence="2">
    <location>
        <begin position="9"/>
        <end position="29"/>
    </location>
</feature>
<keyword evidence="2" id="KW-0472">Membrane</keyword>
<keyword evidence="4" id="KW-1185">Reference proteome</keyword>
<organism evidence="3 4">
    <name type="scientific">Bombiscardovia coagulans</name>
    <dbReference type="NCBI Taxonomy" id="686666"/>
    <lineage>
        <taxon>Bacteria</taxon>
        <taxon>Bacillati</taxon>
        <taxon>Actinomycetota</taxon>
        <taxon>Actinomycetes</taxon>
        <taxon>Bifidobacteriales</taxon>
        <taxon>Bifidobacteriaceae</taxon>
        <taxon>Bombiscardovia</taxon>
    </lineage>
</organism>
<protein>
    <submittedName>
        <fullName evidence="3">Uncharacterized protein</fullName>
    </submittedName>
</protein>
<reference evidence="3 4" key="1">
    <citation type="journal article" date="2017" name="BMC Genomics">
        <title>Comparative genomic and phylogenomic analyses of the Bifidobacteriaceae family.</title>
        <authorList>
            <person name="Lugli G.A."/>
            <person name="Milani C."/>
            <person name="Turroni F."/>
            <person name="Duranti S."/>
            <person name="Mancabelli L."/>
            <person name="Mangifesta M."/>
            <person name="Ferrario C."/>
            <person name="Modesto M."/>
            <person name="Mattarelli P."/>
            <person name="Jiri K."/>
            <person name="van Sinderen D."/>
            <person name="Ventura M."/>
        </authorList>
    </citation>
    <scope>NUCLEOTIDE SEQUENCE [LARGE SCALE GENOMIC DNA]</scope>
    <source>
        <strain evidence="3 4">DSM 22924</strain>
    </source>
</reference>
<comment type="caution">
    <text evidence="3">The sequence shown here is derived from an EMBL/GenBank/DDBJ whole genome shotgun (WGS) entry which is preliminary data.</text>
</comment>
<evidence type="ECO:0000313" key="3">
    <source>
        <dbReference type="EMBL" id="OZG50834.1"/>
    </source>
</evidence>
<keyword evidence="2" id="KW-0812">Transmembrane</keyword>
<evidence type="ECO:0000256" key="2">
    <source>
        <dbReference type="SAM" id="Phobius"/>
    </source>
</evidence>
<dbReference type="EMBL" id="MWWS01000002">
    <property type="protein sequence ID" value="OZG50834.1"/>
    <property type="molecule type" value="Genomic_DNA"/>
</dbReference>